<reference evidence="6" key="1">
    <citation type="submission" date="2020-08" db="EMBL/GenBank/DDBJ databases">
        <authorList>
            <person name="Hu Y."/>
            <person name="Nguyen S.V."/>
            <person name="Li F."/>
            <person name="Fanning S."/>
        </authorList>
    </citation>
    <scope>NUCLEOTIDE SEQUENCE</scope>
    <source>
        <strain evidence="6">SYSU D8009</strain>
    </source>
</reference>
<dbReference type="AlphaFoldDB" id="A0A9X0R292"/>
<dbReference type="InterPro" id="IPR050695">
    <property type="entry name" value="N-acetylmuramoyl_amidase_3"/>
</dbReference>
<dbReference type="GO" id="GO:0009253">
    <property type="term" value="P:peptidoglycan catabolic process"/>
    <property type="evidence" value="ECO:0007669"/>
    <property type="project" value="InterPro"/>
</dbReference>
<dbReference type="EC" id="3.5.1.28" evidence="2"/>
<dbReference type="GO" id="GO:0008745">
    <property type="term" value="F:N-acetylmuramoyl-L-alanine amidase activity"/>
    <property type="evidence" value="ECO:0007669"/>
    <property type="project" value="UniProtKB-EC"/>
</dbReference>
<organism evidence="6 7">
    <name type="scientific">Siccirubricoccus deserti</name>
    <dbReference type="NCBI Taxonomy" id="2013562"/>
    <lineage>
        <taxon>Bacteria</taxon>
        <taxon>Pseudomonadati</taxon>
        <taxon>Pseudomonadota</taxon>
        <taxon>Alphaproteobacteria</taxon>
        <taxon>Acetobacterales</taxon>
        <taxon>Roseomonadaceae</taxon>
        <taxon>Siccirubricoccus</taxon>
    </lineage>
</organism>
<sequence length="383" mass="40013">MDTGDNSSAATGWSRRGLLGLALALATASPVLAAAPVLATVRGRTRLVVPLGRPVAWALSAANTPPRLILDLPGLPWQGPDRLRGSGVVKEVRRQGSGLAQQLVLTLARPVAAPSITATGRRLVLELVPGSAAGFARLANGRVLAAAAAPRGRLPLVVLDPGHGGRDPGAIGAQGTHEKRITLAAALELKRQLEAAGRCRVALTRTRDVFIPLGDRIELARRREAALFLSLHADSAPGARGASVYTLSETASDRLAAALAQRENQADRAGGLRLPSVSPEVQRILLSLMRQETRSGADRIARLTVAALQGKVPLLPNTHRRAGFVVLKAPDVPSALVEMGFLSHPKDEAALNRAAHRRKLATALAEAVHGFLSGRGELVAGVG</sequence>
<comment type="catalytic activity">
    <reaction evidence="1">
        <text>Hydrolyzes the link between N-acetylmuramoyl residues and L-amino acid residues in certain cell-wall glycopeptides.</text>
        <dbReference type="EC" id="3.5.1.28"/>
    </reaction>
</comment>
<evidence type="ECO:0000256" key="1">
    <source>
        <dbReference type="ARBA" id="ARBA00001561"/>
    </source>
</evidence>
<gene>
    <name evidence="6" type="ORF">H7965_19350</name>
</gene>
<evidence type="ECO:0000256" key="4">
    <source>
        <dbReference type="SAM" id="SignalP"/>
    </source>
</evidence>
<proteinExistence type="predicted"/>
<feature type="chain" id="PRO_5040876314" description="N-acetylmuramoyl-L-alanine amidase" evidence="4">
    <location>
        <begin position="34"/>
        <end position="383"/>
    </location>
</feature>
<name>A0A9X0R292_9PROT</name>
<dbReference type="RefSeq" id="WP_186772231.1">
    <property type="nucleotide sequence ID" value="NZ_JACOMF010000029.1"/>
</dbReference>
<dbReference type="SMART" id="SM00646">
    <property type="entry name" value="Ami_3"/>
    <property type="match status" value="1"/>
</dbReference>
<dbReference type="PANTHER" id="PTHR30404:SF0">
    <property type="entry name" value="N-ACETYLMURAMOYL-L-ALANINE AMIDASE AMIC"/>
    <property type="match status" value="1"/>
</dbReference>
<dbReference type="Pfam" id="PF01520">
    <property type="entry name" value="Amidase_3"/>
    <property type="match status" value="1"/>
</dbReference>
<dbReference type="PROSITE" id="PS51318">
    <property type="entry name" value="TAT"/>
    <property type="match status" value="1"/>
</dbReference>
<evidence type="ECO:0000256" key="3">
    <source>
        <dbReference type="ARBA" id="ARBA00022801"/>
    </source>
</evidence>
<evidence type="ECO:0000313" key="6">
    <source>
        <dbReference type="EMBL" id="MBC4017468.1"/>
    </source>
</evidence>
<accession>A0A9X0R292</accession>
<dbReference type="InterPro" id="IPR006311">
    <property type="entry name" value="TAT_signal"/>
</dbReference>
<dbReference type="InterPro" id="IPR002508">
    <property type="entry name" value="MurNAc-LAA_cat"/>
</dbReference>
<keyword evidence="7" id="KW-1185">Reference proteome</keyword>
<comment type="caution">
    <text evidence="6">The sequence shown here is derived from an EMBL/GenBank/DDBJ whole genome shotgun (WGS) entry which is preliminary data.</text>
</comment>
<evidence type="ECO:0000256" key="2">
    <source>
        <dbReference type="ARBA" id="ARBA00011901"/>
    </source>
</evidence>
<evidence type="ECO:0000313" key="7">
    <source>
        <dbReference type="Proteomes" id="UP000600101"/>
    </source>
</evidence>
<dbReference type="EMBL" id="JACOMF010000029">
    <property type="protein sequence ID" value="MBC4017468.1"/>
    <property type="molecule type" value="Genomic_DNA"/>
</dbReference>
<dbReference type="CDD" id="cd02696">
    <property type="entry name" value="MurNAc-LAA"/>
    <property type="match status" value="1"/>
</dbReference>
<dbReference type="Proteomes" id="UP000600101">
    <property type="component" value="Unassembled WGS sequence"/>
</dbReference>
<dbReference type="SUPFAM" id="SSF53187">
    <property type="entry name" value="Zn-dependent exopeptidases"/>
    <property type="match status" value="1"/>
</dbReference>
<keyword evidence="4" id="KW-0732">Signal</keyword>
<dbReference type="GO" id="GO:0030288">
    <property type="term" value="C:outer membrane-bounded periplasmic space"/>
    <property type="evidence" value="ECO:0007669"/>
    <property type="project" value="TreeGrafter"/>
</dbReference>
<dbReference type="PANTHER" id="PTHR30404">
    <property type="entry name" value="N-ACETYLMURAMOYL-L-ALANINE AMIDASE"/>
    <property type="match status" value="1"/>
</dbReference>
<keyword evidence="3" id="KW-0378">Hydrolase</keyword>
<protein>
    <recommendedName>
        <fullName evidence="2">N-acetylmuramoyl-L-alanine amidase</fullName>
        <ecNumber evidence="2">3.5.1.28</ecNumber>
    </recommendedName>
</protein>
<feature type="domain" description="MurNAc-LAA" evidence="5">
    <location>
        <begin position="217"/>
        <end position="369"/>
    </location>
</feature>
<feature type="signal peptide" evidence="4">
    <location>
        <begin position="1"/>
        <end position="33"/>
    </location>
</feature>
<dbReference type="Gene3D" id="3.40.630.40">
    <property type="entry name" value="Zn-dependent exopeptidases"/>
    <property type="match status" value="1"/>
</dbReference>
<evidence type="ECO:0000259" key="5">
    <source>
        <dbReference type="SMART" id="SM00646"/>
    </source>
</evidence>